<evidence type="ECO:0000256" key="3">
    <source>
        <dbReference type="PROSITE-ProRule" id="PRU10141"/>
    </source>
</evidence>
<proteinExistence type="inferred from homology"/>
<evidence type="ECO:0000256" key="1">
    <source>
        <dbReference type="ARBA" id="ARBA00022741"/>
    </source>
</evidence>
<keyword evidence="2 3" id="KW-0067">ATP-binding</keyword>
<keyword evidence="4" id="KW-0418">Kinase</keyword>
<dbReference type="InterPro" id="IPR017441">
    <property type="entry name" value="Protein_kinase_ATP_BS"/>
</dbReference>
<evidence type="ECO:0000259" key="5">
    <source>
        <dbReference type="PROSITE" id="PS50011"/>
    </source>
</evidence>
<dbReference type="GO" id="GO:0035556">
    <property type="term" value="P:intracellular signal transduction"/>
    <property type="evidence" value="ECO:0007669"/>
    <property type="project" value="TreeGrafter"/>
</dbReference>
<comment type="similarity">
    <text evidence="4">Belongs to the protein kinase superfamily.</text>
</comment>
<dbReference type="PROSITE" id="PS50011">
    <property type="entry name" value="PROTEIN_KINASE_DOM"/>
    <property type="match status" value="1"/>
</dbReference>
<dbReference type="GeneTree" id="ENSGT00950000183024"/>
<protein>
    <recommendedName>
        <fullName evidence="5">Protein kinase domain-containing protein</fullName>
    </recommendedName>
</protein>
<dbReference type="OMA" id="CYLHARN"/>
<dbReference type="GO" id="GO:0008270">
    <property type="term" value="F:zinc ion binding"/>
    <property type="evidence" value="ECO:0007669"/>
    <property type="project" value="UniProtKB-KW"/>
</dbReference>
<feature type="domain" description="Protein kinase" evidence="5">
    <location>
        <begin position="89"/>
        <end position="345"/>
    </location>
</feature>
<accession>A0A8D0GXD3</accession>
<keyword evidence="1 3" id="KW-0547">Nucleotide-binding</keyword>
<dbReference type="GO" id="GO:0007200">
    <property type="term" value="P:phospholipase C-activating G protein-coupled receptor signaling pathway"/>
    <property type="evidence" value="ECO:0007669"/>
    <property type="project" value="TreeGrafter"/>
</dbReference>
<dbReference type="InterPro" id="IPR008271">
    <property type="entry name" value="Ser/Thr_kinase_AS"/>
</dbReference>
<dbReference type="GO" id="GO:0005829">
    <property type="term" value="C:cytosol"/>
    <property type="evidence" value="ECO:0007669"/>
    <property type="project" value="TreeGrafter"/>
</dbReference>
<dbReference type="PANTHER" id="PTHR22968">
    <property type="entry name" value="PROTEIN KINASE C, MU"/>
    <property type="match status" value="1"/>
</dbReference>
<evidence type="ECO:0000256" key="4">
    <source>
        <dbReference type="RuleBase" id="RU000304"/>
    </source>
</evidence>
<evidence type="ECO:0000313" key="7">
    <source>
        <dbReference type="Proteomes" id="UP000694392"/>
    </source>
</evidence>
<dbReference type="GO" id="GO:0004697">
    <property type="term" value="F:diacylglycerol-dependent serine/threonine kinase activity"/>
    <property type="evidence" value="ECO:0007669"/>
    <property type="project" value="UniProtKB-EC"/>
</dbReference>
<dbReference type="InterPro" id="IPR011993">
    <property type="entry name" value="PH-like_dom_sf"/>
</dbReference>
<dbReference type="AlphaFoldDB" id="A0A8D0GXD3"/>
<dbReference type="Gene3D" id="3.30.200.20">
    <property type="entry name" value="Phosphorylase Kinase, domain 1"/>
    <property type="match status" value="1"/>
</dbReference>
<reference evidence="6" key="1">
    <citation type="submission" date="2025-08" db="UniProtKB">
        <authorList>
            <consortium name="Ensembl"/>
        </authorList>
    </citation>
    <scope>IDENTIFICATION</scope>
</reference>
<keyword evidence="4" id="KW-0723">Serine/threonine-protein kinase</keyword>
<dbReference type="Proteomes" id="UP000694392">
    <property type="component" value="Unplaced"/>
</dbReference>
<dbReference type="SUPFAM" id="SSF56112">
    <property type="entry name" value="Protein kinase-like (PK-like)"/>
    <property type="match status" value="1"/>
</dbReference>
<dbReference type="PROSITE" id="PS00107">
    <property type="entry name" value="PROTEIN_KINASE_ATP"/>
    <property type="match status" value="1"/>
</dbReference>
<dbReference type="InterPro" id="IPR011009">
    <property type="entry name" value="Kinase-like_dom_sf"/>
</dbReference>
<keyword evidence="7" id="KW-1185">Reference proteome</keyword>
<dbReference type="GO" id="GO:0005524">
    <property type="term" value="F:ATP binding"/>
    <property type="evidence" value="ECO:0007669"/>
    <property type="project" value="UniProtKB-UniRule"/>
</dbReference>
<reference evidence="6" key="2">
    <citation type="submission" date="2025-09" db="UniProtKB">
        <authorList>
            <consortium name="Ensembl"/>
        </authorList>
    </citation>
    <scope>IDENTIFICATION</scope>
</reference>
<name>A0A8D0GXD3_SPHPU</name>
<dbReference type="Pfam" id="PF00069">
    <property type="entry name" value="Pkinase"/>
    <property type="match status" value="1"/>
</dbReference>
<feature type="binding site" evidence="3">
    <location>
        <position position="118"/>
    </location>
    <ligand>
        <name>ATP</name>
        <dbReference type="ChEBI" id="CHEBI:30616"/>
    </ligand>
</feature>
<dbReference type="Gene3D" id="2.30.29.30">
    <property type="entry name" value="Pleckstrin-homology domain (PH domain)/Phosphotyrosine-binding domain (PTB)"/>
    <property type="match status" value="1"/>
</dbReference>
<dbReference type="InterPro" id="IPR000719">
    <property type="entry name" value="Prot_kinase_dom"/>
</dbReference>
<dbReference type="PROSITE" id="PS00108">
    <property type="entry name" value="PROTEIN_KINASE_ST"/>
    <property type="match status" value="1"/>
</dbReference>
<evidence type="ECO:0000313" key="6">
    <source>
        <dbReference type="Ensembl" id="ENSSPUP00000012209.1"/>
    </source>
</evidence>
<dbReference type="FunFam" id="1.10.510.10:FF:000171">
    <property type="entry name" value="Serine/threonine-protein kinase"/>
    <property type="match status" value="1"/>
</dbReference>
<keyword evidence="4" id="KW-0808">Transferase</keyword>
<dbReference type="SMART" id="SM00220">
    <property type="entry name" value="S_TKc"/>
    <property type="match status" value="1"/>
</dbReference>
<evidence type="ECO:0000256" key="2">
    <source>
        <dbReference type="ARBA" id="ARBA00022840"/>
    </source>
</evidence>
<dbReference type="PANTHER" id="PTHR22968:SF25">
    <property type="entry name" value="PROTEIN KINASE C"/>
    <property type="match status" value="1"/>
</dbReference>
<dbReference type="Ensembl" id="ENSSPUT00000013018.1">
    <property type="protein sequence ID" value="ENSSPUP00000012209.1"/>
    <property type="gene ID" value="ENSSPUG00000009379.1"/>
</dbReference>
<sequence length="401" mass="45322">MRPWGASEPQPANEPPYCFELVTETLVYYVVGERSCTLEPGQPRAGAETGEAWEKAIRQALWPISHQDEDPSSGSQGPADMGISHFYQIFPDEVLGSGQFGVVFGGKQRKSGRDVAIKIINRERFRPCQENQLHNEASILQSLRWPSVVYLEGVFETPARVFVVMERLHGDMLEFILASERSRLPERLAKFLTTQILAALCYLHARNIVHCDLKPENVLLASEEPFPQVKLCDFGFARIIGESSFRRSVVGTPAYLAPEVLRHHGYNRALDMWAVGVIIYVSLSGTFPFNEEEDIGDQIRNAGFMYPHQTWVGISGQAVSLIHSLLQVPIRKRLSVGKALNHPWLQDVQTWLDLRELEARVGQRYLTHQSDDPRWCRLAQEHGLGLPLELQEGDNEREAEG</sequence>
<dbReference type="Gene3D" id="1.10.510.10">
    <property type="entry name" value="Transferase(Phosphotransferase) domain 1"/>
    <property type="match status" value="1"/>
</dbReference>
<organism evidence="6 7">
    <name type="scientific">Sphenodon punctatus</name>
    <name type="common">Tuatara</name>
    <name type="synonym">Hatteria punctata</name>
    <dbReference type="NCBI Taxonomy" id="8508"/>
    <lineage>
        <taxon>Eukaryota</taxon>
        <taxon>Metazoa</taxon>
        <taxon>Chordata</taxon>
        <taxon>Craniata</taxon>
        <taxon>Vertebrata</taxon>
        <taxon>Euteleostomi</taxon>
        <taxon>Lepidosauria</taxon>
        <taxon>Sphenodontia</taxon>
        <taxon>Sphenodontidae</taxon>
        <taxon>Sphenodon</taxon>
    </lineage>
</organism>